<dbReference type="InterPro" id="IPR012693">
    <property type="entry name" value="ABC_transpr_PhnC"/>
</dbReference>
<dbReference type="GO" id="GO:0005524">
    <property type="term" value="F:ATP binding"/>
    <property type="evidence" value="ECO:0007669"/>
    <property type="project" value="UniProtKB-KW"/>
</dbReference>
<name>A0AA41X1S1_9BACI</name>
<dbReference type="GO" id="GO:0015416">
    <property type="term" value="F:ABC-type phosphonate transporter activity"/>
    <property type="evidence" value="ECO:0007669"/>
    <property type="project" value="InterPro"/>
</dbReference>
<dbReference type="InterPro" id="IPR003593">
    <property type="entry name" value="AAA+_ATPase"/>
</dbReference>
<dbReference type="Gene3D" id="3.40.50.300">
    <property type="entry name" value="P-loop containing nucleotide triphosphate hydrolases"/>
    <property type="match status" value="1"/>
</dbReference>
<dbReference type="Pfam" id="PF00005">
    <property type="entry name" value="ABC_tran"/>
    <property type="match status" value="1"/>
</dbReference>
<feature type="domain" description="ABC transporter" evidence="8">
    <location>
        <begin position="2"/>
        <end position="245"/>
    </location>
</feature>
<evidence type="ECO:0000256" key="4">
    <source>
        <dbReference type="ARBA" id="ARBA00022840"/>
    </source>
</evidence>
<dbReference type="PANTHER" id="PTHR43166">
    <property type="entry name" value="AMINO ACID IMPORT ATP-BINDING PROTEIN"/>
    <property type="match status" value="1"/>
</dbReference>
<dbReference type="SUPFAM" id="SSF52540">
    <property type="entry name" value="P-loop containing nucleoside triphosphate hydrolases"/>
    <property type="match status" value="1"/>
</dbReference>
<keyword evidence="10" id="KW-1185">Reference proteome</keyword>
<keyword evidence="4 9" id="KW-0067">ATP-binding</keyword>
<dbReference type="PANTHER" id="PTHR43166:SF6">
    <property type="entry name" value="PHOSPHONATES IMPORT ATP-BINDING PROTEIN PHNC"/>
    <property type="match status" value="1"/>
</dbReference>
<organism evidence="9 10">
    <name type="scientific">Ectobacillus ponti</name>
    <dbReference type="NCBI Taxonomy" id="2961894"/>
    <lineage>
        <taxon>Bacteria</taxon>
        <taxon>Bacillati</taxon>
        <taxon>Bacillota</taxon>
        <taxon>Bacilli</taxon>
        <taxon>Bacillales</taxon>
        <taxon>Bacillaceae</taxon>
        <taxon>Ectobacillus</taxon>
    </lineage>
</organism>
<evidence type="ECO:0000256" key="2">
    <source>
        <dbReference type="ARBA" id="ARBA00022475"/>
    </source>
</evidence>
<dbReference type="AlphaFoldDB" id="A0AA41X1S1"/>
<dbReference type="PROSITE" id="PS00211">
    <property type="entry name" value="ABC_TRANSPORTER_1"/>
    <property type="match status" value="1"/>
</dbReference>
<reference evidence="9" key="1">
    <citation type="submission" date="2022-07" db="EMBL/GenBank/DDBJ databases">
        <authorList>
            <person name="Li W.-J."/>
            <person name="Deng Q.-Q."/>
        </authorList>
    </citation>
    <scope>NUCLEOTIDE SEQUENCE</scope>
    <source>
        <strain evidence="9">SYSU M60031</strain>
    </source>
</reference>
<dbReference type="PROSITE" id="PS50893">
    <property type="entry name" value="ABC_TRANSPORTER_2"/>
    <property type="match status" value="1"/>
</dbReference>
<accession>A0AA41X1S1</accession>
<dbReference type="InterPro" id="IPR003439">
    <property type="entry name" value="ABC_transporter-like_ATP-bd"/>
</dbReference>
<dbReference type="SMART" id="SM00382">
    <property type="entry name" value="AAA"/>
    <property type="match status" value="1"/>
</dbReference>
<evidence type="ECO:0000259" key="8">
    <source>
        <dbReference type="PROSITE" id="PS50893"/>
    </source>
</evidence>
<dbReference type="GO" id="GO:0016020">
    <property type="term" value="C:membrane"/>
    <property type="evidence" value="ECO:0007669"/>
    <property type="project" value="InterPro"/>
</dbReference>
<dbReference type="EMBL" id="JANCLT010000001">
    <property type="protein sequence ID" value="MCP8967356.1"/>
    <property type="molecule type" value="Genomic_DNA"/>
</dbReference>
<evidence type="ECO:0000313" key="9">
    <source>
        <dbReference type="EMBL" id="MCP8967356.1"/>
    </source>
</evidence>
<dbReference type="InterPro" id="IPR027417">
    <property type="entry name" value="P-loop_NTPase"/>
</dbReference>
<keyword evidence="7" id="KW-0472">Membrane</keyword>
<dbReference type="InterPro" id="IPR017871">
    <property type="entry name" value="ABC_transporter-like_CS"/>
</dbReference>
<dbReference type="GO" id="GO:0016887">
    <property type="term" value="F:ATP hydrolysis activity"/>
    <property type="evidence" value="ECO:0007669"/>
    <property type="project" value="InterPro"/>
</dbReference>
<evidence type="ECO:0000313" key="10">
    <source>
        <dbReference type="Proteomes" id="UP001156102"/>
    </source>
</evidence>
<comment type="caution">
    <text evidence="9">The sequence shown here is derived from an EMBL/GenBank/DDBJ whole genome shotgun (WGS) entry which is preliminary data.</text>
</comment>
<dbReference type="RefSeq" id="WP_254756908.1">
    <property type="nucleotide sequence ID" value="NZ_JANCLT010000001.1"/>
</dbReference>
<dbReference type="InterPro" id="IPR050086">
    <property type="entry name" value="MetN_ABC_transporter-like"/>
</dbReference>
<evidence type="ECO:0000256" key="1">
    <source>
        <dbReference type="ARBA" id="ARBA00022448"/>
    </source>
</evidence>
<sequence>MLELRHMHKQYTKTGQAVLRDIDLTIRQGEFVAVLGSSGAGKSTLIRCINQLVLPSSGEVLWEGKHVQAKSRADMRRHRQQIGMIFQGFHLLERADVLTNVLVGRFGDMSVLRAIAGRFQREEINAAEQVLQRVGMLEFRHARVRDLSGGQKQRVAIARALVQRPKLILGDEPVSNLDPVTAEGIMKLLQELCREQGITMLLNLHSVELAKAFASRIIGLAHGRIVFDGGPAELDAAVLQSIYSAR</sequence>
<keyword evidence="6" id="KW-1278">Translocase</keyword>
<keyword evidence="2" id="KW-1003">Cell membrane</keyword>
<dbReference type="NCBIfam" id="TIGR02315">
    <property type="entry name" value="ABC_phnC"/>
    <property type="match status" value="1"/>
</dbReference>
<evidence type="ECO:0000256" key="7">
    <source>
        <dbReference type="ARBA" id="ARBA00023136"/>
    </source>
</evidence>
<proteinExistence type="predicted"/>
<keyword evidence="1" id="KW-0813">Transport</keyword>
<evidence type="ECO:0000256" key="6">
    <source>
        <dbReference type="ARBA" id="ARBA00022967"/>
    </source>
</evidence>
<protein>
    <submittedName>
        <fullName evidence="9">Phosphonate ABC transporter ATP-binding protein</fullName>
    </submittedName>
</protein>
<evidence type="ECO:0000256" key="3">
    <source>
        <dbReference type="ARBA" id="ARBA00022741"/>
    </source>
</evidence>
<gene>
    <name evidence="9" type="primary">phnC</name>
    <name evidence="9" type="ORF">NK662_02235</name>
</gene>
<dbReference type="Proteomes" id="UP001156102">
    <property type="component" value="Unassembled WGS sequence"/>
</dbReference>
<keyword evidence="5" id="KW-0918">Phosphonate transport</keyword>
<keyword evidence="3" id="KW-0547">Nucleotide-binding</keyword>
<dbReference type="CDD" id="cd03256">
    <property type="entry name" value="ABC_PhnC_transporter"/>
    <property type="match status" value="1"/>
</dbReference>
<evidence type="ECO:0000256" key="5">
    <source>
        <dbReference type="ARBA" id="ARBA00022885"/>
    </source>
</evidence>